<reference evidence="1 2" key="1">
    <citation type="submission" date="2019-07" db="EMBL/GenBank/DDBJ databases">
        <title>Whole genome shotgun sequence of Myxococcus fulvus NBRC 100333.</title>
        <authorList>
            <person name="Hosoyama A."/>
            <person name="Uohara A."/>
            <person name="Ohji S."/>
            <person name="Ichikawa N."/>
        </authorList>
    </citation>
    <scope>NUCLEOTIDE SEQUENCE [LARGE SCALE GENOMIC DNA]</scope>
    <source>
        <strain evidence="1 2">NBRC 100333</strain>
    </source>
</reference>
<gene>
    <name evidence="1" type="ORF">MFU01_62880</name>
</gene>
<evidence type="ECO:0000313" key="1">
    <source>
        <dbReference type="EMBL" id="GEN11251.1"/>
    </source>
</evidence>
<name>A0A511TAQ0_MYXFU</name>
<organism evidence="1 2">
    <name type="scientific">Myxococcus fulvus</name>
    <dbReference type="NCBI Taxonomy" id="33"/>
    <lineage>
        <taxon>Bacteria</taxon>
        <taxon>Pseudomonadati</taxon>
        <taxon>Myxococcota</taxon>
        <taxon>Myxococcia</taxon>
        <taxon>Myxococcales</taxon>
        <taxon>Cystobacterineae</taxon>
        <taxon>Myxococcaceae</taxon>
        <taxon>Myxococcus</taxon>
    </lineage>
</organism>
<dbReference type="EMBL" id="BJXR01000045">
    <property type="protein sequence ID" value="GEN11251.1"/>
    <property type="molecule type" value="Genomic_DNA"/>
</dbReference>
<proteinExistence type="predicted"/>
<sequence length="156" mass="16874">MLLSEVDAMKSVIRGVPWALLLLVLAPACSQSVRNARIVDTTAGVDANLEFIRRIAVARPPGRVHATRAIECLGEVAPGATNELSTHIGPFSPNIPKMHFGITRDGLVTTWRGPRVRWRPPPCAPYECLVCPWAFAPKDGERLAASPGEFMPPGPC</sequence>
<protein>
    <submittedName>
        <fullName evidence="1">Uncharacterized protein</fullName>
    </submittedName>
</protein>
<evidence type="ECO:0000313" key="2">
    <source>
        <dbReference type="Proteomes" id="UP000321514"/>
    </source>
</evidence>
<dbReference type="AlphaFoldDB" id="A0A511TAQ0"/>
<comment type="caution">
    <text evidence="1">The sequence shown here is derived from an EMBL/GenBank/DDBJ whole genome shotgun (WGS) entry which is preliminary data.</text>
</comment>
<dbReference type="Proteomes" id="UP000321514">
    <property type="component" value="Unassembled WGS sequence"/>
</dbReference>
<accession>A0A511TAQ0</accession>